<sequence>MASKLAVSFGVVIVGMAISIAGFVGKIAMDEADKRARAGVSDLVNLVESSSEGNVRVTYGSISNSLFDNTVTVEDVAFKMVDGTTMFTVDSVGFSAEEGFKDSRIPHAASLSLRGVEVIYAQLLRELEQKTGADFSGSPFNAAFSYDYNSAGDVIHPIVSFSGEGFADLDIVNSSTNLKAR</sequence>
<keyword evidence="1" id="KW-1133">Transmembrane helix</keyword>
<comment type="caution">
    <text evidence="2">The sequence shown here is derived from an EMBL/GenBank/DDBJ whole genome shotgun (WGS) entry which is preliminary data.</text>
</comment>
<dbReference type="AlphaFoldDB" id="A0A3D0KGI8"/>
<keyword evidence="1" id="KW-0472">Membrane</keyword>
<feature type="transmembrane region" description="Helical" evidence="1">
    <location>
        <begin position="6"/>
        <end position="28"/>
    </location>
</feature>
<dbReference type="EMBL" id="DOTR01000055">
    <property type="protein sequence ID" value="HCA02653.1"/>
    <property type="molecule type" value="Genomic_DNA"/>
</dbReference>
<accession>A0A3D0KGI8</accession>
<evidence type="ECO:0000256" key="1">
    <source>
        <dbReference type="SAM" id="Phobius"/>
    </source>
</evidence>
<evidence type="ECO:0000313" key="2">
    <source>
        <dbReference type="EMBL" id="HCA02653.1"/>
    </source>
</evidence>
<organism evidence="2">
    <name type="scientific">Halomonas campaniensis</name>
    <dbReference type="NCBI Taxonomy" id="213554"/>
    <lineage>
        <taxon>Bacteria</taxon>
        <taxon>Pseudomonadati</taxon>
        <taxon>Pseudomonadota</taxon>
        <taxon>Gammaproteobacteria</taxon>
        <taxon>Oceanospirillales</taxon>
        <taxon>Halomonadaceae</taxon>
        <taxon>Halomonas</taxon>
    </lineage>
</organism>
<name>A0A3D0KGI8_9GAMM</name>
<reference evidence="2" key="1">
    <citation type="journal article" date="2018" name="Nat. Biotechnol.">
        <title>A standardized bacterial taxonomy based on genome phylogeny substantially revises the tree of life.</title>
        <authorList>
            <person name="Parks D.H."/>
            <person name="Chuvochina M."/>
            <person name="Waite D.W."/>
            <person name="Rinke C."/>
            <person name="Skarshewski A."/>
            <person name="Chaumeil P.A."/>
            <person name="Hugenholtz P."/>
        </authorList>
    </citation>
    <scope>NUCLEOTIDE SEQUENCE [LARGE SCALE GENOMIC DNA]</scope>
    <source>
        <strain evidence="2">UBA11284</strain>
    </source>
</reference>
<proteinExistence type="predicted"/>
<keyword evidence="1" id="KW-0812">Transmembrane</keyword>
<protein>
    <submittedName>
        <fullName evidence="2">Uncharacterized protein</fullName>
    </submittedName>
</protein>
<gene>
    <name evidence="2" type="ORF">DEO68_10815</name>
</gene>